<feature type="compositionally biased region" description="Polar residues" evidence="1">
    <location>
        <begin position="59"/>
        <end position="68"/>
    </location>
</feature>
<comment type="caution">
    <text evidence="2">The sequence shown here is derived from an EMBL/GenBank/DDBJ whole genome shotgun (WGS) entry which is preliminary data.</text>
</comment>
<evidence type="ECO:0000313" key="3">
    <source>
        <dbReference type="Proteomes" id="UP000693946"/>
    </source>
</evidence>
<evidence type="ECO:0000313" key="2">
    <source>
        <dbReference type="EMBL" id="KAG7507381.1"/>
    </source>
</evidence>
<dbReference type="Proteomes" id="UP000693946">
    <property type="component" value="Linkage Group LG18"/>
</dbReference>
<organism evidence="2 3">
    <name type="scientific">Solea senegalensis</name>
    <name type="common">Senegalese sole</name>
    <dbReference type="NCBI Taxonomy" id="28829"/>
    <lineage>
        <taxon>Eukaryota</taxon>
        <taxon>Metazoa</taxon>
        <taxon>Chordata</taxon>
        <taxon>Craniata</taxon>
        <taxon>Vertebrata</taxon>
        <taxon>Euteleostomi</taxon>
        <taxon>Actinopterygii</taxon>
        <taxon>Neopterygii</taxon>
        <taxon>Teleostei</taxon>
        <taxon>Neoteleostei</taxon>
        <taxon>Acanthomorphata</taxon>
        <taxon>Carangaria</taxon>
        <taxon>Pleuronectiformes</taxon>
        <taxon>Pleuronectoidei</taxon>
        <taxon>Soleidae</taxon>
        <taxon>Solea</taxon>
    </lineage>
</organism>
<dbReference type="EMBL" id="JAGKHQ010000010">
    <property type="protein sequence ID" value="KAG7507381.1"/>
    <property type="molecule type" value="Genomic_DNA"/>
</dbReference>
<gene>
    <name evidence="2" type="ORF">JOB18_032800</name>
</gene>
<feature type="region of interest" description="Disordered" evidence="1">
    <location>
        <begin position="47"/>
        <end position="68"/>
    </location>
</feature>
<proteinExistence type="predicted"/>
<name>A0AAV6RPL4_SOLSE</name>
<evidence type="ECO:0000256" key="1">
    <source>
        <dbReference type="SAM" id="MobiDB-lite"/>
    </source>
</evidence>
<keyword evidence="3" id="KW-1185">Reference proteome</keyword>
<sequence length="130" mass="14704">MLWHSSPALLKTHSPLPNPDFYRGSSECQVQPQYQLSGTGVTSKWHSEKSEIHTRTNRTKTSTHLPISPSLRSCNGSSRLTRVSLPFGATHGSYRVQCSESKQPMKRLCTQFDGEPVVRTNYRFTIKPLQ</sequence>
<reference evidence="2 3" key="1">
    <citation type="journal article" date="2021" name="Sci. Rep.">
        <title>Chromosome anchoring in Senegalese sole (Solea senegalensis) reveals sex-associated markers and genome rearrangements in flatfish.</title>
        <authorList>
            <person name="Guerrero-Cozar I."/>
            <person name="Gomez-Garrido J."/>
            <person name="Berbel C."/>
            <person name="Martinez-Blanch J.F."/>
            <person name="Alioto T."/>
            <person name="Claros M.G."/>
            <person name="Gagnaire P.A."/>
            <person name="Manchado M."/>
        </authorList>
    </citation>
    <scope>NUCLEOTIDE SEQUENCE [LARGE SCALE GENOMIC DNA]</scope>
    <source>
        <strain evidence="2">Sse05_10M</strain>
    </source>
</reference>
<accession>A0AAV6RPL4</accession>
<protein>
    <submittedName>
        <fullName evidence="2">Uncharacterized protein</fullName>
    </submittedName>
</protein>
<dbReference type="AlphaFoldDB" id="A0AAV6RPL4"/>